<dbReference type="SUPFAM" id="SSF46689">
    <property type="entry name" value="Homeodomain-like"/>
    <property type="match status" value="1"/>
</dbReference>
<protein>
    <recommendedName>
        <fullName evidence="3">TetR family transcriptional regulator</fullName>
    </recommendedName>
</protein>
<evidence type="ECO:0008006" key="3">
    <source>
        <dbReference type="Google" id="ProtNLM"/>
    </source>
</evidence>
<accession>A0A2T0TH71</accession>
<name>A0A2T0TH71_9PSEU</name>
<keyword evidence="2" id="KW-1185">Reference proteome</keyword>
<dbReference type="AlphaFoldDB" id="A0A2T0TH71"/>
<dbReference type="EMBL" id="PVTF01000002">
    <property type="protein sequence ID" value="PRY45046.1"/>
    <property type="molecule type" value="Genomic_DNA"/>
</dbReference>
<organism evidence="1 2">
    <name type="scientific">Umezawaea tangerina</name>
    <dbReference type="NCBI Taxonomy" id="84725"/>
    <lineage>
        <taxon>Bacteria</taxon>
        <taxon>Bacillati</taxon>
        <taxon>Actinomycetota</taxon>
        <taxon>Actinomycetes</taxon>
        <taxon>Pseudonocardiales</taxon>
        <taxon>Pseudonocardiaceae</taxon>
        <taxon>Umezawaea</taxon>
    </lineage>
</organism>
<dbReference type="InterPro" id="IPR009057">
    <property type="entry name" value="Homeodomain-like_sf"/>
</dbReference>
<dbReference type="OrthoDB" id="3869819at2"/>
<sequence length="171" mass="19050">MVFAEKSVITTTMDDIAKAARVTVYAHFPGEGDVVRALSERVYEVPERTCSEPAALPAWTRPVVRAWLDDVVVLWREIAPILRVVRVAGFVQARIRYVEEHERFARLLTGDLRRWDGEPGPRAQQRALMALVHVESTLTAWIAAELPLGPSGPPDLPADSLRHLLAPAVQD</sequence>
<evidence type="ECO:0000313" key="1">
    <source>
        <dbReference type="EMBL" id="PRY45046.1"/>
    </source>
</evidence>
<reference evidence="1 2" key="1">
    <citation type="submission" date="2018-03" db="EMBL/GenBank/DDBJ databases">
        <title>Genomic Encyclopedia of Archaeal and Bacterial Type Strains, Phase II (KMG-II): from individual species to whole genera.</title>
        <authorList>
            <person name="Goeker M."/>
        </authorList>
    </citation>
    <scope>NUCLEOTIDE SEQUENCE [LARGE SCALE GENOMIC DNA]</scope>
    <source>
        <strain evidence="1 2">DSM 44720</strain>
    </source>
</reference>
<comment type="caution">
    <text evidence="1">The sequence shown here is derived from an EMBL/GenBank/DDBJ whole genome shotgun (WGS) entry which is preliminary data.</text>
</comment>
<gene>
    <name evidence="1" type="ORF">CLV43_102611</name>
</gene>
<proteinExistence type="predicted"/>
<dbReference type="Gene3D" id="1.10.357.10">
    <property type="entry name" value="Tetracycline Repressor, domain 2"/>
    <property type="match status" value="1"/>
</dbReference>
<evidence type="ECO:0000313" key="2">
    <source>
        <dbReference type="Proteomes" id="UP000239494"/>
    </source>
</evidence>
<dbReference type="Proteomes" id="UP000239494">
    <property type="component" value="Unassembled WGS sequence"/>
</dbReference>